<dbReference type="GO" id="GO:0005886">
    <property type="term" value="C:plasma membrane"/>
    <property type="evidence" value="ECO:0007669"/>
    <property type="project" value="UniProtKB-SubCell"/>
</dbReference>
<evidence type="ECO:0008006" key="10">
    <source>
        <dbReference type="Google" id="ProtNLM"/>
    </source>
</evidence>
<dbReference type="Pfam" id="PF01810">
    <property type="entry name" value="LysE"/>
    <property type="match status" value="1"/>
</dbReference>
<feature type="transmembrane region" description="Helical" evidence="7">
    <location>
        <begin position="82"/>
        <end position="103"/>
    </location>
</feature>
<gene>
    <name evidence="8" type="ORF">CSO01_34390</name>
</gene>
<keyword evidence="5 7" id="KW-0472">Membrane</keyword>
<keyword evidence="3 7" id="KW-0812">Transmembrane</keyword>
<feature type="transmembrane region" description="Helical" evidence="7">
    <location>
        <begin position="237"/>
        <end position="255"/>
    </location>
</feature>
<proteinExistence type="predicted"/>
<feature type="transmembrane region" description="Helical" evidence="7">
    <location>
        <begin position="158"/>
        <end position="186"/>
    </location>
</feature>
<dbReference type="RefSeq" id="WP_146954494.1">
    <property type="nucleotide sequence ID" value="NZ_BAABBJ010000012.1"/>
</dbReference>
<evidence type="ECO:0000256" key="4">
    <source>
        <dbReference type="ARBA" id="ARBA00022989"/>
    </source>
</evidence>
<dbReference type="EMBL" id="BKAL01000015">
    <property type="protein sequence ID" value="GEP70724.1"/>
    <property type="molecule type" value="Genomic_DNA"/>
</dbReference>
<evidence type="ECO:0000313" key="8">
    <source>
        <dbReference type="EMBL" id="GEP70724.1"/>
    </source>
</evidence>
<sequence>MGTLLLTAGTVPALVVGLLAGLAVAVPVGPVGVLLLREGLLRGTRVAVGAALGVATVDATYALVAVLVGVPVGRAVEAHADLVRLGSAGVLLAVGLAGVAGALRARHLAGGPAARPRADPDPDPDRTGADAAGPAGSTPAVAPGPAGVRASRRAYARFVALTAVNPTTAVTFATVAVGAVAGLAGVSGAAATTGRPGLAVGAAFVVGVAVASAAWQLLLAVGGGLLGGRLAERGRTALSVGGSVVVVGLAAALALG</sequence>
<evidence type="ECO:0000256" key="5">
    <source>
        <dbReference type="ARBA" id="ARBA00023136"/>
    </source>
</evidence>
<feature type="compositionally biased region" description="Low complexity" evidence="6">
    <location>
        <begin position="129"/>
        <end position="146"/>
    </location>
</feature>
<dbReference type="AlphaFoldDB" id="A0A512PHQ0"/>
<keyword evidence="9" id="KW-1185">Reference proteome</keyword>
<reference evidence="8 9" key="1">
    <citation type="submission" date="2019-07" db="EMBL/GenBank/DDBJ databases">
        <title>Whole genome shotgun sequence of Cellulomonas soli NBRC 109434.</title>
        <authorList>
            <person name="Hosoyama A."/>
            <person name="Uohara A."/>
            <person name="Ohji S."/>
            <person name="Ichikawa N."/>
        </authorList>
    </citation>
    <scope>NUCLEOTIDE SEQUENCE [LARGE SCALE GENOMIC DNA]</scope>
    <source>
        <strain evidence="8 9">NBRC 109434</strain>
    </source>
</reference>
<feature type="transmembrane region" description="Helical" evidence="7">
    <location>
        <begin position="198"/>
        <end position="225"/>
    </location>
</feature>
<evidence type="ECO:0000256" key="1">
    <source>
        <dbReference type="ARBA" id="ARBA00004651"/>
    </source>
</evidence>
<comment type="subcellular location">
    <subcellularLocation>
        <location evidence="1">Cell membrane</location>
        <topology evidence="1">Multi-pass membrane protein</topology>
    </subcellularLocation>
</comment>
<protein>
    <recommendedName>
        <fullName evidence="10">Lysine transporter LysE</fullName>
    </recommendedName>
</protein>
<feature type="transmembrane region" description="Helical" evidence="7">
    <location>
        <begin position="12"/>
        <end position="36"/>
    </location>
</feature>
<accession>A0A512PHQ0</accession>
<organism evidence="8 9">
    <name type="scientific">Cellulomonas soli</name>
    <dbReference type="NCBI Taxonomy" id="931535"/>
    <lineage>
        <taxon>Bacteria</taxon>
        <taxon>Bacillati</taxon>
        <taxon>Actinomycetota</taxon>
        <taxon>Actinomycetes</taxon>
        <taxon>Micrococcales</taxon>
        <taxon>Cellulomonadaceae</taxon>
        <taxon>Cellulomonas</taxon>
    </lineage>
</organism>
<feature type="region of interest" description="Disordered" evidence="6">
    <location>
        <begin position="110"/>
        <end position="146"/>
    </location>
</feature>
<feature type="transmembrane region" description="Helical" evidence="7">
    <location>
        <begin position="48"/>
        <end position="70"/>
    </location>
</feature>
<comment type="caution">
    <text evidence="8">The sequence shown here is derived from an EMBL/GenBank/DDBJ whole genome shotgun (WGS) entry which is preliminary data.</text>
</comment>
<dbReference type="GO" id="GO:0006865">
    <property type="term" value="P:amino acid transport"/>
    <property type="evidence" value="ECO:0007669"/>
    <property type="project" value="InterPro"/>
</dbReference>
<dbReference type="InterPro" id="IPR001123">
    <property type="entry name" value="LeuE-type"/>
</dbReference>
<evidence type="ECO:0000256" key="6">
    <source>
        <dbReference type="SAM" id="MobiDB-lite"/>
    </source>
</evidence>
<dbReference type="Proteomes" id="UP000321798">
    <property type="component" value="Unassembled WGS sequence"/>
</dbReference>
<keyword evidence="4 7" id="KW-1133">Transmembrane helix</keyword>
<evidence type="ECO:0000256" key="3">
    <source>
        <dbReference type="ARBA" id="ARBA00022692"/>
    </source>
</evidence>
<evidence type="ECO:0000256" key="2">
    <source>
        <dbReference type="ARBA" id="ARBA00022475"/>
    </source>
</evidence>
<evidence type="ECO:0000313" key="9">
    <source>
        <dbReference type="Proteomes" id="UP000321798"/>
    </source>
</evidence>
<feature type="compositionally biased region" description="Basic and acidic residues" evidence="6">
    <location>
        <begin position="116"/>
        <end position="128"/>
    </location>
</feature>
<evidence type="ECO:0000256" key="7">
    <source>
        <dbReference type="SAM" id="Phobius"/>
    </source>
</evidence>
<name>A0A512PHQ0_9CELL</name>
<keyword evidence="2" id="KW-1003">Cell membrane</keyword>